<protein>
    <recommendedName>
        <fullName evidence="3">F-box domain-containing protein</fullName>
    </recommendedName>
</protein>
<gene>
    <name evidence="1" type="ORF">DFH08DRAFT_795595</name>
</gene>
<accession>A0AAD7E649</accession>
<evidence type="ECO:0000313" key="1">
    <source>
        <dbReference type="EMBL" id="KAJ7300396.1"/>
    </source>
</evidence>
<sequence length="539" mass="60551">MDSSVESKFASPSRCSECGASVGTKGFETFDMSVAPGTRHHALLNSNEPPSDSESVFLQSVISKTDAPLAYLDKEILELQEKLRQMEAERTALFGYLRRNRSILSPLRRMPPELLREIFSWVLPSNTEALDVGRFDMGQAPWLLTQISSRWRAIALSTPSLWSRIAIDYSRSQGISPWPLSPIKAQPDYSRKLKIHFYASREVDSRPQIDMFRLLSEHSARWEELSVELTAEMVPTLVALRDRVPSLRRLWIAWNSADAQVGVRSVDCFQTASSLVDIGVFNQFGSVPILLPGHQLTRYEIDCPLEEHIGMLKQTPNLVEARISIDSHEQVWPDLSDTVDLLRLRRMYISDPAALKYFKAPALEELALEDGPDHAHFLAPFHAFIDNSSCSLRRLCLISPTVHATTRILQSSPSLTELLIIHDDNNSSDETNTLIAALTVANPPAIPPIAPRLRLIFFGCDGETHLDYTAYLEMLKSRRTAENCALKSAALLVVDGPKPEAETVCGLHTLRREGLDLLLLEEAEATDEMDSWDYETSWN</sequence>
<organism evidence="1 2">
    <name type="scientific">Mycena albidolilacea</name>
    <dbReference type="NCBI Taxonomy" id="1033008"/>
    <lineage>
        <taxon>Eukaryota</taxon>
        <taxon>Fungi</taxon>
        <taxon>Dikarya</taxon>
        <taxon>Basidiomycota</taxon>
        <taxon>Agaricomycotina</taxon>
        <taxon>Agaricomycetes</taxon>
        <taxon>Agaricomycetidae</taxon>
        <taxon>Agaricales</taxon>
        <taxon>Marasmiineae</taxon>
        <taxon>Mycenaceae</taxon>
        <taxon>Mycena</taxon>
    </lineage>
</organism>
<name>A0AAD7E649_9AGAR</name>
<dbReference type="EMBL" id="JARIHO010000172">
    <property type="protein sequence ID" value="KAJ7300396.1"/>
    <property type="molecule type" value="Genomic_DNA"/>
</dbReference>
<comment type="caution">
    <text evidence="1">The sequence shown here is derived from an EMBL/GenBank/DDBJ whole genome shotgun (WGS) entry which is preliminary data.</text>
</comment>
<proteinExistence type="predicted"/>
<reference evidence="1" key="1">
    <citation type="submission" date="2023-03" db="EMBL/GenBank/DDBJ databases">
        <title>Massive genome expansion in bonnet fungi (Mycena s.s.) driven by repeated elements and novel gene families across ecological guilds.</title>
        <authorList>
            <consortium name="Lawrence Berkeley National Laboratory"/>
            <person name="Harder C.B."/>
            <person name="Miyauchi S."/>
            <person name="Viragh M."/>
            <person name="Kuo A."/>
            <person name="Thoen E."/>
            <person name="Andreopoulos B."/>
            <person name="Lu D."/>
            <person name="Skrede I."/>
            <person name="Drula E."/>
            <person name="Henrissat B."/>
            <person name="Morin E."/>
            <person name="Kohler A."/>
            <person name="Barry K."/>
            <person name="LaButti K."/>
            <person name="Morin E."/>
            <person name="Salamov A."/>
            <person name="Lipzen A."/>
            <person name="Mereny Z."/>
            <person name="Hegedus B."/>
            <person name="Baldrian P."/>
            <person name="Stursova M."/>
            <person name="Weitz H."/>
            <person name="Taylor A."/>
            <person name="Grigoriev I.V."/>
            <person name="Nagy L.G."/>
            <person name="Martin F."/>
            <person name="Kauserud H."/>
        </authorList>
    </citation>
    <scope>NUCLEOTIDE SEQUENCE</scope>
    <source>
        <strain evidence="1">CBHHK002</strain>
    </source>
</reference>
<dbReference type="Proteomes" id="UP001218218">
    <property type="component" value="Unassembled WGS sequence"/>
</dbReference>
<dbReference type="AlphaFoldDB" id="A0AAD7E649"/>
<keyword evidence="2" id="KW-1185">Reference proteome</keyword>
<evidence type="ECO:0008006" key="3">
    <source>
        <dbReference type="Google" id="ProtNLM"/>
    </source>
</evidence>
<evidence type="ECO:0000313" key="2">
    <source>
        <dbReference type="Proteomes" id="UP001218218"/>
    </source>
</evidence>